<organism evidence="5 6">
    <name type="scientific">Gemmatimonas aurantiaca</name>
    <dbReference type="NCBI Taxonomy" id="173480"/>
    <lineage>
        <taxon>Bacteria</taxon>
        <taxon>Pseudomonadati</taxon>
        <taxon>Gemmatimonadota</taxon>
        <taxon>Gemmatimonadia</taxon>
        <taxon>Gemmatimonadales</taxon>
        <taxon>Gemmatimonadaceae</taxon>
        <taxon>Gemmatimonas</taxon>
    </lineage>
</organism>
<keyword evidence="3" id="KW-0998">Cell outer membrane</keyword>
<proteinExistence type="predicted"/>
<gene>
    <name evidence="5" type="ORF">DGD08_11170</name>
</gene>
<evidence type="ECO:0000256" key="2">
    <source>
        <dbReference type="ARBA" id="ARBA00023136"/>
    </source>
</evidence>
<dbReference type="SUPFAM" id="SSF56935">
    <property type="entry name" value="Porins"/>
    <property type="match status" value="1"/>
</dbReference>
<evidence type="ECO:0000259" key="4">
    <source>
        <dbReference type="Pfam" id="PF00593"/>
    </source>
</evidence>
<feature type="domain" description="TonB-dependent receptor-like beta-barrel" evidence="4">
    <location>
        <begin position="65"/>
        <end position="459"/>
    </location>
</feature>
<sequence length="669" mass="74195">MVINTDYRRINVTGAATGQATSWLKADLSMQYSKADNNQPYKGEIGPLIGLLLWPQTDNAKDYLTPSGQRRRLTNLGASAEVDNPYFNLSANRNNNVTSQIIANLGLTLTPVRWASLQTNIGTQTYISEALLLRNPQSASGFQYNGVLDLADDVTRNTNMQTVLNFNTYQLTSKIAVRGLVANAINDSWSQTNAIKGQDFLDPAFVSANNTVLRTNRTTLLQRRLVGVFGSATVSYDNYLFVTATGRNDWTSTIPVERNSFFYPGVNAAFVFSDAFPSVAKFVSGKLRAGYAAVGRDARPYAFRPSLESKLTANGGYGYGFTGPNLGLKPEFKTSVEFGAELSFLKNRVGLDITHYKARTTDQIVNDIRGSYATGFILFNLNGAETENQGVEATLRLSPIQTASAGWDITTNFERARGKTLKIPNDLPESYVSDTWLFGNVRNGTAPNLSTRSLTGFFYQRNNQKQLLIDPTTGLPLRSATFIDGGYDRQPDYSIGITNTFRFKNFQLSMLLDVRRGGDVFNATEHYLTTRGLSMRTLDRWEPRVVEGVLRDGKENSSTPTKNTIVVVPGAQTEYYRLMSEELFIEKDINWFRLRDVTLRYQVPNRYFKARDVSVWVRGTDLFLFTNYSGLDPVVNGNTAAVGGSGASGIDFGNFPMPRGFAFGVKLGY</sequence>
<dbReference type="GO" id="GO:0009279">
    <property type="term" value="C:cell outer membrane"/>
    <property type="evidence" value="ECO:0007669"/>
    <property type="project" value="UniProtKB-SubCell"/>
</dbReference>
<dbReference type="Pfam" id="PF00593">
    <property type="entry name" value="TonB_dep_Rec_b-barrel"/>
    <property type="match status" value="1"/>
</dbReference>
<comment type="subcellular location">
    <subcellularLocation>
        <location evidence="1">Cell outer membrane</location>
    </subcellularLocation>
</comment>
<reference evidence="5 6" key="1">
    <citation type="journal article" date="2018" name="Nat. Biotechnol.">
        <title>A standardized bacterial taxonomy based on genome phylogeny substantially revises the tree of life.</title>
        <authorList>
            <person name="Parks D.H."/>
            <person name="Chuvochina M."/>
            <person name="Waite D.W."/>
            <person name="Rinke C."/>
            <person name="Skarshewski A."/>
            <person name="Chaumeil P.A."/>
            <person name="Hugenholtz P."/>
        </authorList>
    </citation>
    <scope>NUCLEOTIDE SEQUENCE [LARGE SCALE GENOMIC DNA]</scope>
    <source>
        <strain evidence="5">UBA8844</strain>
    </source>
</reference>
<dbReference type="Proteomes" id="UP000264071">
    <property type="component" value="Unassembled WGS sequence"/>
</dbReference>
<keyword evidence="2" id="KW-0472">Membrane</keyword>
<dbReference type="OMA" id="FKYGFTG"/>
<dbReference type="EMBL" id="DPIY01000010">
    <property type="protein sequence ID" value="HCT57750.1"/>
    <property type="molecule type" value="Genomic_DNA"/>
</dbReference>
<dbReference type="Gene3D" id="2.40.170.20">
    <property type="entry name" value="TonB-dependent receptor, beta-barrel domain"/>
    <property type="match status" value="1"/>
</dbReference>
<dbReference type="InterPro" id="IPR000531">
    <property type="entry name" value="Beta-barrel_TonB"/>
</dbReference>
<comment type="caution">
    <text evidence="5">The sequence shown here is derived from an EMBL/GenBank/DDBJ whole genome shotgun (WGS) entry which is preliminary data.</text>
</comment>
<evidence type="ECO:0000313" key="5">
    <source>
        <dbReference type="EMBL" id="HCT57750.1"/>
    </source>
</evidence>
<dbReference type="AlphaFoldDB" id="A0A3D4V9E5"/>
<name>A0A3D4V9E5_9BACT</name>
<accession>A0A3D4V9E5</accession>
<evidence type="ECO:0000256" key="1">
    <source>
        <dbReference type="ARBA" id="ARBA00004442"/>
    </source>
</evidence>
<protein>
    <recommendedName>
        <fullName evidence="4">TonB-dependent receptor-like beta-barrel domain-containing protein</fullName>
    </recommendedName>
</protein>
<evidence type="ECO:0000313" key="6">
    <source>
        <dbReference type="Proteomes" id="UP000264071"/>
    </source>
</evidence>
<evidence type="ECO:0000256" key="3">
    <source>
        <dbReference type="ARBA" id="ARBA00023237"/>
    </source>
</evidence>
<dbReference type="InterPro" id="IPR036942">
    <property type="entry name" value="Beta-barrel_TonB_sf"/>
</dbReference>